<feature type="compositionally biased region" description="Basic and acidic residues" evidence="7">
    <location>
        <begin position="1296"/>
        <end position="1321"/>
    </location>
</feature>
<feature type="compositionally biased region" description="Basic and acidic residues" evidence="7">
    <location>
        <begin position="79"/>
        <end position="90"/>
    </location>
</feature>
<keyword evidence="4" id="KW-0805">Transcription regulation</keyword>
<dbReference type="GO" id="GO:0000785">
    <property type="term" value="C:chromatin"/>
    <property type="evidence" value="ECO:0007669"/>
    <property type="project" value="TreeGrafter"/>
</dbReference>
<dbReference type="InterPro" id="IPR018866">
    <property type="entry name" value="Znf-4CXXC_R1"/>
</dbReference>
<dbReference type="InterPro" id="IPR003347">
    <property type="entry name" value="JmjC_dom"/>
</dbReference>
<evidence type="ECO:0000256" key="1">
    <source>
        <dbReference type="ARBA" id="ARBA00004123"/>
    </source>
</evidence>
<evidence type="ECO:0000256" key="6">
    <source>
        <dbReference type="ARBA" id="ARBA00023242"/>
    </source>
</evidence>
<evidence type="ECO:0000256" key="7">
    <source>
        <dbReference type="SAM" id="MobiDB-lite"/>
    </source>
</evidence>
<keyword evidence="6" id="KW-0539">Nucleus</keyword>
<dbReference type="Proteomes" id="UP000541444">
    <property type="component" value="Unassembled WGS sequence"/>
</dbReference>
<evidence type="ECO:0000256" key="5">
    <source>
        <dbReference type="ARBA" id="ARBA00023163"/>
    </source>
</evidence>
<dbReference type="EMBL" id="JACGCM010001188">
    <property type="protein sequence ID" value="KAF6159772.1"/>
    <property type="molecule type" value="Genomic_DNA"/>
</dbReference>
<evidence type="ECO:0000313" key="9">
    <source>
        <dbReference type="EMBL" id="KAF6159772.1"/>
    </source>
</evidence>
<evidence type="ECO:0000256" key="4">
    <source>
        <dbReference type="ARBA" id="ARBA00023015"/>
    </source>
</evidence>
<name>A0A7J7MYD4_9MAGN</name>
<dbReference type="OrthoDB" id="1667110at2759"/>
<evidence type="ECO:0000259" key="8">
    <source>
        <dbReference type="PROSITE" id="PS51184"/>
    </source>
</evidence>
<dbReference type="GO" id="GO:0031490">
    <property type="term" value="F:chromatin DNA binding"/>
    <property type="evidence" value="ECO:0007669"/>
    <property type="project" value="TreeGrafter"/>
</dbReference>
<evidence type="ECO:0000256" key="3">
    <source>
        <dbReference type="ARBA" id="ARBA00022723"/>
    </source>
</evidence>
<comment type="caution">
    <text evidence="9">The sequence shown here is derived from an EMBL/GenBank/DDBJ whole genome shotgun (WGS) entry which is preliminary data.</text>
</comment>
<evidence type="ECO:0000313" key="10">
    <source>
        <dbReference type="Proteomes" id="UP000541444"/>
    </source>
</evidence>
<organism evidence="9 10">
    <name type="scientific">Kingdonia uniflora</name>
    <dbReference type="NCBI Taxonomy" id="39325"/>
    <lineage>
        <taxon>Eukaryota</taxon>
        <taxon>Viridiplantae</taxon>
        <taxon>Streptophyta</taxon>
        <taxon>Embryophyta</taxon>
        <taxon>Tracheophyta</taxon>
        <taxon>Spermatophyta</taxon>
        <taxon>Magnoliopsida</taxon>
        <taxon>Ranunculales</taxon>
        <taxon>Circaeasteraceae</taxon>
        <taxon>Kingdonia</taxon>
    </lineage>
</organism>
<comment type="similarity">
    <text evidence="2">Belongs to the JARID1 histone demethylase family.</text>
</comment>
<feature type="region of interest" description="Disordered" evidence="7">
    <location>
        <begin position="1265"/>
        <end position="1329"/>
    </location>
</feature>
<proteinExistence type="inferred from homology"/>
<dbReference type="GO" id="GO:0032454">
    <property type="term" value="F:histone H3K9 demethylase activity"/>
    <property type="evidence" value="ECO:0007669"/>
    <property type="project" value="InterPro"/>
</dbReference>
<dbReference type="PANTHER" id="PTHR12549:SF11">
    <property type="entry name" value="LYSINE-SPECIFIC DEMETHYLASE JMJ25"/>
    <property type="match status" value="1"/>
</dbReference>
<gene>
    <name evidence="9" type="ORF">GIB67_030030</name>
</gene>
<dbReference type="Gene3D" id="2.60.120.650">
    <property type="entry name" value="Cupin"/>
    <property type="match status" value="2"/>
</dbReference>
<keyword evidence="3" id="KW-0479">Metal-binding</keyword>
<dbReference type="PROSITE" id="PS51184">
    <property type="entry name" value="JMJC"/>
    <property type="match status" value="1"/>
</dbReference>
<feature type="region of interest" description="Disordered" evidence="7">
    <location>
        <begin position="51"/>
        <end position="157"/>
    </location>
</feature>
<comment type="subcellular location">
    <subcellularLocation>
        <location evidence="1">Nucleus</location>
    </subcellularLocation>
</comment>
<reference evidence="9 10" key="1">
    <citation type="journal article" date="2020" name="IScience">
        <title>Genome Sequencing of the Endangered Kingdonia uniflora (Circaeasteraceae, Ranunculales) Reveals Potential Mechanisms of Evolutionary Specialization.</title>
        <authorList>
            <person name="Sun Y."/>
            <person name="Deng T."/>
            <person name="Zhang A."/>
            <person name="Moore M.J."/>
            <person name="Landis J.B."/>
            <person name="Lin N."/>
            <person name="Zhang H."/>
            <person name="Zhang X."/>
            <person name="Huang J."/>
            <person name="Zhang X."/>
            <person name="Sun H."/>
            <person name="Wang H."/>
        </authorList>
    </citation>
    <scope>NUCLEOTIDE SEQUENCE [LARGE SCALE GENOMIC DNA]</scope>
    <source>
        <strain evidence="9">TB1705</strain>
        <tissue evidence="9">Leaf</tissue>
    </source>
</reference>
<dbReference type="GO" id="GO:0003712">
    <property type="term" value="F:transcription coregulator activity"/>
    <property type="evidence" value="ECO:0007669"/>
    <property type="project" value="TreeGrafter"/>
</dbReference>
<dbReference type="Pfam" id="PF02373">
    <property type="entry name" value="JmjC"/>
    <property type="match status" value="1"/>
</dbReference>
<feature type="domain" description="JmjC" evidence="8">
    <location>
        <begin position="755"/>
        <end position="1463"/>
    </location>
</feature>
<feature type="compositionally biased region" description="Basic and acidic residues" evidence="7">
    <location>
        <begin position="195"/>
        <end position="206"/>
    </location>
</feature>
<feature type="compositionally biased region" description="Basic and acidic residues" evidence="7">
    <location>
        <begin position="170"/>
        <end position="182"/>
    </location>
</feature>
<feature type="region of interest" description="Disordered" evidence="7">
    <location>
        <begin position="170"/>
        <end position="253"/>
    </location>
</feature>
<dbReference type="PANTHER" id="PTHR12549">
    <property type="entry name" value="JMJC DOMAIN-CONTAINING HISTONE DEMETHYLATION PROTEIN"/>
    <property type="match status" value="1"/>
</dbReference>
<feature type="compositionally biased region" description="Basic residues" evidence="7">
    <location>
        <begin position="1272"/>
        <end position="1281"/>
    </location>
</feature>
<sequence>MKEEEEKTMGDFVRASPRFVALKRLRCSHKISGRLCKRFRIKDLMFCERHRSKKTEADEDEGLGKTKKGVSEEICGSDEENRGSEVRTRDYDEENQCLEAKKRDSEEIGGADEENKGLETRKSDSEEICESDGGNQGLETKKSDSEEICGSDGGNQGLVVNKISFEEVCDDSHGGVEEENRGRTQIGKNENLVFSERRTRGKKVDYSEVVPYVSSDDERGGRKKRRRSSSSARAKNGSETKVRSLKRENVGETTVSVAKVKKGKDGGGTKMMFSKSEKLRSGSEIDDGDKPEVELRSLSCDNCWRDKEGVLVPCRSCKVLYYSENCHQCQRKDKGGVVRCKSCKTRKFCIPCIRWYPHLSKDDIADLCPLCRGICNCKNCLRRYGALETTEVKLEKGKQVEYCKYLIDVLLPVLKELDEEQMLEKNMEPKSQGNIYNLVYVAPILVIAVSNLCKTSIADYHRSCSNCSYDLCLTCCREVRNGCLKGWTEEIKVENISRSLENNPSCSHRFKSSTETISKVVGLLISEWKTNENGTIPCPPTEIGGCSSDILELKCILGETWVSDLVQKAESIVKGNESVSMPGGSAHCCFCFSSDGKIDNDKNNLRKAACREGSSDNYLYCPTVCDIKDGDLEHFQRHWINGEPVVVRKALDLTTGLSWDPMVLSRGMREKKNSRVSKGSADLEVMAVDCLDWCEVEVKTQHFFKWYSEGNYHLDMWPRMLKLKDWPPANLFEDLLPRHFSEFTSALPFQDYTNPKSGFLNLAVKLPDDSLKPDMGPKTYVAYGTTEELGRGDSVTKLHCDMSDAVNVLMHTAEVVMKPEIVAAIKELKEQHIAQDKSELSQNRMYDQNIENKYLSPSKVNCQSEAIATNVILAHEDLALYQATLSTKDGLASYQQSNDGVKEQERAISYDIKPIEKDHDIASTDQMDEDDSMAGIGSSGTENVDNQFVVKDEELGISGLNGQQICKGEKLREDQLTILQASTMDGGAMHMSSPITDFPTSSPYGCGNDLGGFDDGAKIEMLGGGIQKEFSGALDIKSEIDELSDNKVKDEDLGKSQIGHKVLMMNDVSHEDGTIQQENGSHDVDAEVEIHKETSKSEREGKRFTDTKLNGSMLDAGLRENIVGRFDERSTCGSIRVRAEEERSSNVVDINVTTDGKCTLHDKKIEMDEYDVRSKFDMGSMIDVSVEAEGSSHVLEGNSCFSVEDPGCCGEYSRASISLEENSIMLCSETKMKEVLPADPHACIDSPKLSSEVFIKTGGGEESKTNVIKAEKRSKRKKRVLRVTDSRPKSKKQKVDKKEPLTEGKSGTENKSEVKPSEKNGRAAGNGKKMCRPFVSPAKVVCTNQESEGALWDIFRRKDVPLLQKYLIKHSKEFRDAHGAHLEQVFHPIHDQTFYLSSDHKKKLKEEFGVEPWTFVQKLGEAVFIPAGCPHQVRNLMSCIKVAVDFVSPENIRECLSLTGEFRELPQKHGAKEDKLQIKKMTLHAVNKALEDLSELTK</sequence>
<dbReference type="Pfam" id="PF10497">
    <property type="entry name" value="zf-4CXXC_R1"/>
    <property type="match status" value="1"/>
</dbReference>
<accession>A0A7J7MYD4</accession>
<feature type="compositionally biased region" description="Basic and acidic residues" evidence="7">
    <location>
        <begin position="236"/>
        <end position="250"/>
    </location>
</feature>
<dbReference type="CDD" id="cd02208">
    <property type="entry name" value="cupin_RmlC-like"/>
    <property type="match status" value="1"/>
</dbReference>
<protein>
    <recommendedName>
        <fullName evidence="8">JmjC domain-containing protein</fullName>
    </recommendedName>
</protein>
<dbReference type="SUPFAM" id="SSF51197">
    <property type="entry name" value="Clavaminate synthase-like"/>
    <property type="match status" value="2"/>
</dbReference>
<feature type="compositionally biased region" description="Basic and acidic residues" evidence="7">
    <location>
        <begin position="113"/>
        <end position="125"/>
    </location>
</feature>
<dbReference type="InterPro" id="IPR045109">
    <property type="entry name" value="LSDs-like"/>
</dbReference>
<dbReference type="SMART" id="SM00558">
    <property type="entry name" value="JmjC"/>
    <property type="match status" value="1"/>
</dbReference>
<dbReference type="GO" id="GO:0000118">
    <property type="term" value="C:histone deacetylase complex"/>
    <property type="evidence" value="ECO:0007669"/>
    <property type="project" value="TreeGrafter"/>
</dbReference>
<keyword evidence="5" id="KW-0804">Transcription</keyword>
<keyword evidence="10" id="KW-1185">Reference proteome</keyword>
<dbReference type="GO" id="GO:0046872">
    <property type="term" value="F:metal ion binding"/>
    <property type="evidence" value="ECO:0007669"/>
    <property type="project" value="UniProtKB-KW"/>
</dbReference>
<evidence type="ECO:0000256" key="2">
    <source>
        <dbReference type="ARBA" id="ARBA00006801"/>
    </source>
</evidence>
<dbReference type="GO" id="GO:0006357">
    <property type="term" value="P:regulation of transcription by RNA polymerase II"/>
    <property type="evidence" value="ECO:0007669"/>
    <property type="project" value="TreeGrafter"/>
</dbReference>